<evidence type="ECO:0000313" key="2">
    <source>
        <dbReference type="EMBL" id="KAL3309413.1"/>
    </source>
</evidence>
<proteinExistence type="predicted"/>
<dbReference type="EMBL" id="JBJKFK010003948">
    <property type="protein sequence ID" value="KAL3309413.1"/>
    <property type="molecule type" value="Genomic_DNA"/>
</dbReference>
<gene>
    <name evidence="2" type="ORF">Ciccas_012041</name>
</gene>
<protein>
    <submittedName>
        <fullName evidence="2">Uncharacterized protein</fullName>
    </submittedName>
</protein>
<organism evidence="2 3">
    <name type="scientific">Cichlidogyrus casuarinus</name>
    <dbReference type="NCBI Taxonomy" id="1844966"/>
    <lineage>
        <taxon>Eukaryota</taxon>
        <taxon>Metazoa</taxon>
        <taxon>Spiralia</taxon>
        <taxon>Lophotrochozoa</taxon>
        <taxon>Platyhelminthes</taxon>
        <taxon>Monogenea</taxon>
        <taxon>Monopisthocotylea</taxon>
        <taxon>Dactylogyridea</taxon>
        <taxon>Ancyrocephalidae</taxon>
        <taxon>Cichlidogyrus</taxon>
    </lineage>
</organism>
<dbReference type="Proteomes" id="UP001626550">
    <property type="component" value="Unassembled WGS sequence"/>
</dbReference>
<sequence length="62" mass="6528">MNRQLSRGQPMVEVPVIQQNSPAYYVMDPAISPLELGPTVADNSGDSGRGGSSEEGTHPSSK</sequence>
<keyword evidence="3" id="KW-1185">Reference proteome</keyword>
<evidence type="ECO:0000313" key="3">
    <source>
        <dbReference type="Proteomes" id="UP001626550"/>
    </source>
</evidence>
<feature type="region of interest" description="Disordered" evidence="1">
    <location>
        <begin position="34"/>
        <end position="62"/>
    </location>
</feature>
<evidence type="ECO:0000256" key="1">
    <source>
        <dbReference type="SAM" id="MobiDB-lite"/>
    </source>
</evidence>
<comment type="caution">
    <text evidence="2">The sequence shown here is derived from an EMBL/GenBank/DDBJ whole genome shotgun (WGS) entry which is preliminary data.</text>
</comment>
<reference evidence="2 3" key="1">
    <citation type="submission" date="2024-11" db="EMBL/GenBank/DDBJ databases">
        <title>Adaptive evolution of stress response genes in parasites aligns with host niche diversity.</title>
        <authorList>
            <person name="Hahn C."/>
            <person name="Resl P."/>
        </authorList>
    </citation>
    <scope>NUCLEOTIDE SEQUENCE [LARGE SCALE GENOMIC DNA]</scope>
    <source>
        <strain evidence="2">EGGRZ-B1_66</strain>
        <tissue evidence="2">Body</tissue>
    </source>
</reference>
<name>A0ABD2PPH8_9PLAT</name>
<dbReference type="AlphaFoldDB" id="A0ABD2PPH8"/>
<accession>A0ABD2PPH8</accession>